<protein>
    <recommendedName>
        <fullName evidence="1">Reverse transcriptase Ty1/copia-type domain-containing protein</fullName>
    </recommendedName>
</protein>
<keyword evidence="3" id="KW-1185">Reference proteome</keyword>
<evidence type="ECO:0000313" key="2">
    <source>
        <dbReference type="EMBL" id="RDX83657.1"/>
    </source>
</evidence>
<dbReference type="PANTHER" id="PTHR11439">
    <property type="entry name" value="GAG-POL-RELATED RETROTRANSPOSON"/>
    <property type="match status" value="1"/>
</dbReference>
<dbReference type="Proteomes" id="UP000257109">
    <property type="component" value="Unassembled WGS sequence"/>
</dbReference>
<reference evidence="2" key="1">
    <citation type="submission" date="2018-05" db="EMBL/GenBank/DDBJ databases">
        <title>Draft genome of Mucuna pruriens seed.</title>
        <authorList>
            <person name="Nnadi N.E."/>
            <person name="Vos R."/>
            <person name="Hasami M.H."/>
            <person name="Devisetty U.K."/>
            <person name="Aguiy J.C."/>
        </authorList>
    </citation>
    <scope>NUCLEOTIDE SEQUENCE [LARGE SCALE GENOMIC DNA]</scope>
    <source>
        <strain evidence="2">JCA_2017</strain>
    </source>
</reference>
<organism evidence="2 3">
    <name type="scientific">Mucuna pruriens</name>
    <name type="common">Velvet bean</name>
    <name type="synonym">Dolichos pruriens</name>
    <dbReference type="NCBI Taxonomy" id="157652"/>
    <lineage>
        <taxon>Eukaryota</taxon>
        <taxon>Viridiplantae</taxon>
        <taxon>Streptophyta</taxon>
        <taxon>Embryophyta</taxon>
        <taxon>Tracheophyta</taxon>
        <taxon>Spermatophyta</taxon>
        <taxon>Magnoliopsida</taxon>
        <taxon>eudicotyledons</taxon>
        <taxon>Gunneridae</taxon>
        <taxon>Pentapetalae</taxon>
        <taxon>rosids</taxon>
        <taxon>fabids</taxon>
        <taxon>Fabales</taxon>
        <taxon>Fabaceae</taxon>
        <taxon>Papilionoideae</taxon>
        <taxon>50 kb inversion clade</taxon>
        <taxon>NPAAA clade</taxon>
        <taxon>indigoferoid/millettioid clade</taxon>
        <taxon>Phaseoleae</taxon>
        <taxon>Mucuna</taxon>
    </lineage>
</organism>
<dbReference type="PANTHER" id="PTHR11439:SF463">
    <property type="entry name" value="REVERSE TRANSCRIPTASE TY1_COPIA-TYPE DOMAIN-CONTAINING PROTEIN"/>
    <property type="match status" value="1"/>
</dbReference>
<feature type="non-terminal residue" evidence="2">
    <location>
        <position position="1"/>
    </location>
</feature>
<evidence type="ECO:0000313" key="3">
    <source>
        <dbReference type="Proteomes" id="UP000257109"/>
    </source>
</evidence>
<dbReference type="InterPro" id="IPR013103">
    <property type="entry name" value="RVT_2"/>
</dbReference>
<name>A0A371FZB6_MUCPR</name>
<gene>
    <name evidence="2" type="ORF">CR513_35392</name>
</gene>
<feature type="domain" description="Reverse transcriptase Ty1/copia-type" evidence="1">
    <location>
        <begin position="219"/>
        <end position="406"/>
    </location>
</feature>
<evidence type="ECO:0000259" key="1">
    <source>
        <dbReference type="Pfam" id="PF07727"/>
    </source>
</evidence>
<sequence>MCKVDSIAYTGLVERERIFKFLHGLNFEYNPIRVQILGKEKLPFLFEVFFIVRSEETRRSVMLDKGNSNTGSAMVIRKDPIKRPTSKEKPLIKSSRGEYYTYCKRSRHTKDTCYKRYGKEKGGRLELLKSRVGYTTYNIQRKGGSYLEVELVIESLPFPTQDVQVQVQEVTPTQDVQVQVQEVTKPTLVLKQVQMSKLNVSILNNSIEEKVQLSEPEGTQTYGIDYEETFALVAKMNTVRVIISLAAHFGWNLQQFDIKNVFLHGDLEEKVYMEIPPGFYSHSEKNKSPRPWFGRFAQVMISLGYKQSQGDHTLFIKHSLDGKLTLLLVYVDDMIVTSDDEIEKLNLKEKLATQFEMKKLGKLKYFLGIEVAYSKQGIFISRRKYVFNLLKETGKLGYKTLRVPIEQNHRIGSEESPIIEKSQYQRLVGKLIYLSHTRPDIAYVVSVVNQFMYDPRERHPHAVERILQYLKASLGKGLLFRREGKLSMKIYTDVDYARSVVDRRSTSEYCMFLGGNLVTWRSKKQNVYNPPYSLATPIVLLVSKVNRGI</sequence>
<comment type="caution">
    <text evidence="2">The sequence shown here is derived from an EMBL/GenBank/DDBJ whole genome shotgun (WGS) entry which is preliminary data.</text>
</comment>
<dbReference type="OrthoDB" id="3562068at2759"/>
<dbReference type="InterPro" id="IPR043502">
    <property type="entry name" value="DNA/RNA_pol_sf"/>
</dbReference>
<accession>A0A371FZB6</accession>
<dbReference type="Pfam" id="PF07727">
    <property type="entry name" value="RVT_2"/>
    <property type="match status" value="1"/>
</dbReference>
<proteinExistence type="predicted"/>
<dbReference type="EMBL" id="QJKJ01007288">
    <property type="protein sequence ID" value="RDX83657.1"/>
    <property type="molecule type" value="Genomic_DNA"/>
</dbReference>
<dbReference type="SUPFAM" id="SSF56672">
    <property type="entry name" value="DNA/RNA polymerases"/>
    <property type="match status" value="1"/>
</dbReference>
<dbReference type="AlphaFoldDB" id="A0A371FZB6"/>